<evidence type="ECO:0000313" key="3">
    <source>
        <dbReference type="Proteomes" id="UP000250870"/>
    </source>
</evidence>
<gene>
    <name evidence="2" type="ORF">CKY01_04675</name>
</gene>
<dbReference type="Proteomes" id="UP000250870">
    <property type="component" value="Unassembled WGS sequence"/>
</dbReference>
<organism evidence="2 3">
    <name type="scientific">Photorhabdus laumondii subsp. clarkei</name>
    <dbReference type="NCBI Taxonomy" id="2029685"/>
    <lineage>
        <taxon>Bacteria</taxon>
        <taxon>Pseudomonadati</taxon>
        <taxon>Pseudomonadota</taxon>
        <taxon>Gammaproteobacteria</taxon>
        <taxon>Enterobacterales</taxon>
        <taxon>Morganellaceae</taxon>
        <taxon>Photorhabdus</taxon>
    </lineage>
</organism>
<accession>A0A329VKC8</accession>
<name>A0A329VKC8_9GAMM</name>
<sequence length="59" mass="6467">MFIGIIYIGIVYIGIVYIGIAYIGIAYIGIVKNAIDDLEPAIAESRASYFRLGKTRLPS</sequence>
<reference evidence="2 3" key="1">
    <citation type="journal article" date="2018" name="Int. J. Syst. Evol. Microbiol.">
        <title>Whole-genome-based revisit of Photorhabdus phylogeny: proposal for the elevation of most Photorhabdus subspecies to the species level and description of one novel species Photorhabdus bodei sp. nov., and one novel subspecies Photorhabdus laumondii subsp. clarkei subsp. nov.</title>
        <authorList>
            <person name="Machado R.A.R."/>
            <person name="Wuthrich D."/>
            <person name="Kuhnert P."/>
            <person name="Arce C.C.M."/>
            <person name="Thonen L."/>
            <person name="Ruiz C."/>
            <person name="Zhang X."/>
            <person name="Robert C.A.M."/>
            <person name="Karimi J."/>
            <person name="Kamali S."/>
            <person name="Ma J."/>
            <person name="Bruggmann R."/>
            <person name="Erb M."/>
        </authorList>
    </citation>
    <scope>NUCLEOTIDE SEQUENCE [LARGE SCALE GENOMIC DNA]</scope>
    <source>
        <strain evidence="2 3">BOJ-47</strain>
    </source>
</reference>
<feature type="transmembrane region" description="Helical" evidence="1">
    <location>
        <begin position="6"/>
        <end position="30"/>
    </location>
</feature>
<evidence type="ECO:0000256" key="1">
    <source>
        <dbReference type="SAM" id="Phobius"/>
    </source>
</evidence>
<dbReference type="EMBL" id="NSCI01000004">
    <property type="protein sequence ID" value="RAW92239.1"/>
    <property type="molecule type" value="Genomic_DNA"/>
</dbReference>
<protein>
    <submittedName>
        <fullName evidence="2">Uncharacterized protein</fullName>
    </submittedName>
</protein>
<dbReference type="AlphaFoldDB" id="A0A329VKC8"/>
<comment type="caution">
    <text evidence="2">The sequence shown here is derived from an EMBL/GenBank/DDBJ whole genome shotgun (WGS) entry which is preliminary data.</text>
</comment>
<evidence type="ECO:0000313" key="2">
    <source>
        <dbReference type="EMBL" id="RAW92239.1"/>
    </source>
</evidence>
<keyword evidence="1" id="KW-0812">Transmembrane</keyword>
<keyword evidence="1" id="KW-1133">Transmembrane helix</keyword>
<proteinExistence type="predicted"/>
<dbReference type="RefSeq" id="WP_113024857.1">
    <property type="nucleotide sequence ID" value="NZ_CAWNWQ010000004.1"/>
</dbReference>
<keyword evidence="1" id="KW-0472">Membrane</keyword>